<dbReference type="InterPro" id="IPR011029">
    <property type="entry name" value="DEATH-like_dom_sf"/>
</dbReference>
<accession>A0A0M9A655</accession>
<dbReference type="AlphaFoldDB" id="A0A0M9A655"/>
<name>A0A0M9A655_9HYME</name>
<dbReference type="CDD" id="cd01670">
    <property type="entry name" value="Death"/>
    <property type="match status" value="1"/>
</dbReference>
<sequence length="242" mass="28919">MEQMYICLREEFVSAAQYRINKSTLNTLKEYYMQYIDSNRKLSQIKDLTTLVKILEKRDILSCYNVKPFLHILSYFSNESLQSKIKNYNIYVKSIPYFLSCNMYQEINENTNEDKCEISNRTGNSSLQTISNKLEDEFTLQYKDEKRNLSTQETTKQILSHLSERIGRSWRDTVRNLGVPEYQIDIIENKYPFDLKEQSYQALKLYMSQYSNNNWKINLINALEKARRRDLKELVEKLVLEN</sequence>
<organism evidence="2 3">
    <name type="scientific">Melipona quadrifasciata</name>
    <dbReference type="NCBI Taxonomy" id="166423"/>
    <lineage>
        <taxon>Eukaryota</taxon>
        <taxon>Metazoa</taxon>
        <taxon>Ecdysozoa</taxon>
        <taxon>Arthropoda</taxon>
        <taxon>Hexapoda</taxon>
        <taxon>Insecta</taxon>
        <taxon>Pterygota</taxon>
        <taxon>Neoptera</taxon>
        <taxon>Endopterygota</taxon>
        <taxon>Hymenoptera</taxon>
        <taxon>Apocrita</taxon>
        <taxon>Aculeata</taxon>
        <taxon>Apoidea</taxon>
        <taxon>Anthophila</taxon>
        <taxon>Apidae</taxon>
        <taxon>Melipona</taxon>
    </lineage>
</organism>
<reference evidence="2 3" key="1">
    <citation type="submission" date="2015-07" db="EMBL/GenBank/DDBJ databases">
        <title>The genome of Melipona quadrifasciata.</title>
        <authorList>
            <person name="Pan H."/>
            <person name="Kapheim K."/>
        </authorList>
    </citation>
    <scope>NUCLEOTIDE SEQUENCE [LARGE SCALE GENOMIC DNA]</scope>
    <source>
        <strain evidence="2">0111107301</strain>
        <tissue evidence="2">Whole body</tissue>
    </source>
</reference>
<dbReference type="SMART" id="SM00005">
    <property type="entry name" value="DEATH"/>
    <property type="match status" value="1"/>
</dbReference>
<dbReference type="Gene3D" id="1.10.533.10">
    <property type="entry name" value="Death Domain, Fas"/>
    <property type="match status" value="2"/>
</dbReference>
<dbReference type="SUPFAM" id="SSF47986">
    <property type="entry name" value="DEATH domain"/>
    <property type="match status" value="2"/>
</dbReference>
<evidence type="ECO:0000259" key="1">
    <source>
        <dbReference type="PROSITE" id="PS50017"/>
    </source>
</evidence>
<dbReference type="Proteomes" id="UP000053105">
    <property type="component" value="Unassembled WGS sequence"/>
</dbReference>
<dbReference type="STRING" id="166423.A0A0M9A655"/>
<dbReference type="InterPro" id="IPR000488">
    <property type="entry name" value="Death_dom"/>
</dbReference>
<dbReference type="GO" id="GO:0007165">
    <property type="term" value="P:signal transduction"/>
    <property type="evidence" value="ECO:0007669"/>
    <property type="project" value="InterPro"/>
</dbReference>
<dbReference type="Pfam" id="PF00531">
    <property type="entry name" value="Death"/>
    <property type="match status" value="1"/>
</dbReference>
<proteinExistence type="predicted"/>
<keyword evidence="3" id="KW-1185">Reference proteome</keyword>
<dbReference type="PROSITE" id="PS50017">
    <property type="entry name" value="DEATH_DOMAIN"/>
    <property type="match status" value="1"/>
</dbReference>
<dbReference type="OrthoDB" id="100767at2759"/>
<gene>
    <name evidence="2" type="ORF">WN51_05915</name>
</gene>
<feature type="domain" description="Death" evidence="1">
    <location>
        <begin position="155"/>
        <end position="239"/>
    </location>
</feature>
<protein>
    <submittedName>
        <fullName evidence="2">Death domain-containing adapter protein BG4</fullName>
    </submittedName>
</protein>
<dbReference type="EMBL" id="KQ435727">
    <property type="protein sequence ID" value="KOX78027.1"/>
    <property type="molecule type" value="Genomic_DNA"/>
</dbReference>
<evidence type="ECO:0000313" key="3">
    <source>
        <dbReference type="Proteomes" id="UP000053105"/>
    </source>
</evidence>
<evidence type="ECO:0000313" key="2">
    <source>
        <dbReference type="EMBL" id="KOX78027.1"/>
    </source>
</evidence>